<dbReference type="GO" id="GO:0008270">
    <property type="term" value="F:zinc ion binding"/>
    <property type="evidence" value="ECO:0007669"/>
    <property type="project" value="UniProtKB-KW"/>
</dbReference>
<organism evidence="10 11">
    <name type="scientific">Cnephaeus nilssonii</name>
    <name type="common">Northern bat</name>
    <name type="synonym">Eptesicus nilssonii</name>
    <dbReference type="NCBI Taxonomy" id="3371016"/>
    <lineage>
        <taxon>Eukaryota</taxon>
        <taxon>Metazoa</taxon>
        <taxon>Chordata</taxon>
        <taxon>Craniata</taxon>
        <taxon>Vertebrata</taxon>
        <taxon>Euteleostomi</taxon>
        <taxon>Mammalia</taxon>
        <taxon>Eutheria</taxon>
        <taxon>Laurasiatheria</taxon>
        <taxon>Chiroptera</taxon>
        <taxon>Yangochiroptera</taxon>
        <taxon>Vespertilionidae</taxon>
        <taxon>Cnephaeus</taxon>
    </lineage>
</organism>
<keyword evidence="11" id="KW-1185">Reference proteome</keyword>
<feature type="domain" description="C3H1-type" evidence="9">
    <location>
        <begin position="292"/>
        <end position="321"/>
    </location>
</feature>
<dbReference type="InterPro" id="IPR000571">
    <property type="entry name" value="Znf_CCCH"/>
</dbReference>
<dbReference type="SUPFAM" id="SSF57850">
    <property type="entry name" value="RING/U-box"/>
    <property type="match status" value="1"/>
</dbReference>
<dbReference type="PROSITE" id="PS50103">
    <property type="entry name" value="ZF_C3H1"/>
    <property type="match status" value="1"/>
</dbReference>
<comment type="caution">
    <text evidence="10">The sequence shown here is derived from an EMBL/GenBank/DDBJ whole genome shotgun (WGS) entry which is preliminary data.</text>
</comment>
<dbReference type="AlphaFoldDB" id="A0AA40HWZ8"/>
<protein>
    <recommendedName>
        <fullName evidence="2">RING-type E3 ubiquitin transferase</fullName>
        <ecNumber evidence="2">2.3.2.27</ecNumber>
    </recommendedName>
</protein>
<evidence type="ECO:0000256" key="5">
    <source>
        <dbReference type="ARBA" id="ARBA00022833"/>
    </source>
</evidence>
<evidence type="ECO:0000256" key="3">
    <source>
        <dbReference type="ARBA" id="ARBA00022723"/>
    </source>
</evidence>
<feature type="domain" description="RING-type" evidence="8">
    <location>
        <begin position="209"/>
        <end position="263"/>
    </location>
</feature>
<evidence type="ECO:0000256" key="2">
    <source>
        <dbReference type="ARBA" id="ARBA00012483"/>
    </source>
</evidence>
<evidence type="ECO:0000256" key="7">
    <source>
        <dbReference type="SAM" id="MobiDB-lite"/>
    </source>
</evidence>
<dbReference type="Gene3D" id="3.30.40.10">
    <property type="entry name" value="Zinc/RING finger domain, C3HC4 (zinc finger)"/>
    <property type="match status" value="1"/>
</dbReference>
<sequence>MAVAVAVAAAMVERTDPTPGGHSGPLPEGPVTRGPAATLLKTERRPRSADTSSEDSASTEIGAGEHRFSSNGSGVGTQEDFYRHPQPLGHVQWGRRHSEPLATQPGPLLGLTRRGSEPTYLPSVAVGWSGAEAEAEAEAVWDTEPGLEGLASQNEDLGVSSWTFLLTSSGGDHSYSQKSRPKSDPVQELWAQLQSMDLEREQDSRNVVCGICMDKVWDKPKGKRVFGILPNCAHAHCLGCLRTWRKSHQHFPLDVIKACPQCRVYSSYIIPHKFWVNEGAEKEQLIRNFKARTSQIRCRYFARGKDRCPFKSDCIYLHQLPDKAPSSAPPCPSLSPPGPDCTQPASGSEMVTAGMWARERLLVLGPTALLEDEMFLDYNLAAAFLGLESCWIAPVLNGGIL</sequence>
<dbReference type="InterPro" id="IPR045072">
    <property type="entry name" value="MKRN-like"/>
</dbReference>
<feature type="region of interest" description="Disordered" evidence="7">
    <location>
        <begin position="12"/>
        <end position="92"/>
    </location>
</feature>
<dbReference type="PANTHER" id="PTHR11224:SF39">
    <property type="entry name" value="RING-TYPE E3 UBIQUITIN TRANSFERASE"/>
    <property type="match status" value="1"/>
</dbReference>
<keyword evidence="3 6" id="KW-0479">Metal-binding</keyword>
<dbReference type="EMBL" id="JAULJE010000010">
    <property type="protein sequence ID" value="KAK1338495.1"/>
    <property type="molecule type" value="Genomic_DNA"/>
</dbReference>
<accession>A0AA40HWZ8</accession>
<proteinExistence type="predicted"/>
<dbReference type="InterPro" id="IPR001841">
    <property type="entry name" value="Znf_RING"/>
</dbReference>
<evidence type="ECO:0000256" key="1">
    <source>
        <dbReference type="ARBA" id="ARBA00000900"/>
    </source>
</evidence>
<dbReference type="InterPro" id="IPR013083">
    <property type="entry name" value="Znf_RING/FYVE/PHD"/>
</dbReference>
<dbReference type="Proteomes" id="UP001177744">
    <property type="component" value="Unassembled WGS sequence"/>
</dbReference>
<keyword evidence="5 6" id="KW-0862">Zinc</keyword>
<dbReference type="GO" id="GO:0061630">
    <property type="term" value="F:ubiquitin protein ligase activity"/>
    <property type="evidence" value="ECO:0007669"/>
    <property type="project" value="UniProtKB-EC"/>
</dbReference>
<dbReference type="PROSITE" id="PS50089">
    <property type="entry name" value="ZF_RING_2"/>
    <property type="match status" value="1"/>
</dbReference>
<comment type="catalytic activity">
    <reaction evidence="1">
        <text>S-ubiquitinyl-[E2 ubiquitin-conjugating enzyme]-L-cysteine + [acceptor protein]-L-lysine = [E2 ubiquitin-conjugating enzyme]-L-cysteine + N(6)-ubiquitinyl-[acceptor protein]-L-lysine.</text>
        <dbReference type="EC" id="2.3.2.27"/>
    </reaction>
</comment>
<feature type="zinc finger region" description="C3H1-type" evidence="6">
    <location>
        <begin position="292"/>
        <end position="321"/>
    </location>
</feature>
<dbReference type="PANTHER" id="PTHR11224">
    <property type="entry name" value="MAKORIN-RELATED"/>
    <property type="match status" value="1"/>
</dbReference>
<evidence type="ECO:0000259" key="8">
    <source>
        <dbReference type="PROSITE" id="PS50089"/>
    </source>
</evidence>
<feature type="compositionally biased region" description="Low complexity" evidence="7">
    <location>
        <begin position="49"/>
        <end position="60"/>
    </location>
</feature>
<gene>
    <name evidence="10" type="ORF">QTO34_001612</name>
</gene>
<reference evidence="10" key="1">
    <citation type="submission" date="2023-06" db="EMBL/GenBank/DDBJ databases">
        <title>Reference genome for the Northern bat (Eptesicus nilssonii), a most northern bat species.</title>
        <authorList>
            <person name="Laine V.N."/>
            <person name="Pulliainen A.T."/>
            <person name="Lilley T.M."/>
        </authorList>
    </citation>
    <scope>NUCLEOTIDE SEQUENCE</scope>
    <source>
        <strain evidence="10">BLF_Eptnil</strain>
        <tissue evidence="10">Kidney</tissue>
    </source>
</reference>
<evidence type="ECO:0000313" key="10">
    <source>
        <dbReference type="EMBL" id="KAK1338495.1"/>
    </source>
</evidence>
<evidence type="ECO:0000256" key="4">
    <source>
        <dbReference type="ARBA" id="ARBA00022771"/>
    </source>
</evidence>
<dbReference type="EC" id="2.3.2.27" evidence="2"/>
<keyword evidence="4 6" id="KW-0863">Zinc-finger</keyword>
<evidence type="ECO:0000256" key="6">
    <source>
        <dbReference type="PROSITE-ProRule" id="PRU00723"/>
    </source>
</evidence>
<evidence type="ECO:0000259" key="9">
    <source>
        <dbReference type="PROSITE" id="PS50103"/>
    </source>
</evidence>
<dbReference type="GO" id="GO:0000209">
    <property type="term" value="P:protein polyubiquitination"/>
    <property type="evidence" value="ECO:0007669"/>
    <property type="project" value="InterPro"/>
</dbReference>
<name>A0AA40HWZ8_CNENI</name>
<evidence type="ECO:0000313" key="11">
    <source>
        <dbReference type="Proteomes" id="UP001177744"/>
    </source>
</evidence>